<dbReference type="Proteomes" id="UP000823661">
    <property type="component" value="Unassembled WGS sequence"/>
</dbReference>
<evidence type="ECO:0000313" key="2">
    <source>
        <dbReference type="EMBL" id="MBO8451823.1"/>
    </source>
</evidence>
<sequence length="144" mass="16273">MTLKKTLRLCLIILLCSAHSCAKIDYINESDWKYINNTDEVITVLLGDGDYLTVDSNFTLSPGEEYEFRVSAYSSTPDLTADDYRTPYFIQGATIIIGDGAPQFFPGTFSKEYTGTLNSICNVENYTAEKLGTNYFRFTYVFEP</sequence>
<gene>
    <name evidence="2" type="ORF">IAC06_02920</name>
</gene>
<dbReference type="EMBL" id="JADIMI010000023">
    <property type="protein sequence ID" value="MBO8451823.1"/>
    <property type="molecule type" value="Genomic_DNA"/>
</dbReference>
<reference evidence="2" key="1">
    <citation type="submission" date="2020-10" db="EMBL/GenBank/DDBJ databases">
        <authorList>
            <person name="Gilroy R."/>
        </authorList>
    </citation>
    <scope>NUCLEOTIDE SEQUENCE</scope>
    <source>
        <strain evidence="2">B1-20833</strain>
    </source>
</reference>
<feature type="chain" id="PRO_5038789916" evidence="1">
    <location>
        <begin position="23"/>
        <end position="144"/>
    </location>
</feature>
<accession>A0A9D9ERL3</accession>
<evidence type="ECO:0000256" key="1">
    <source>
        <dbReference type="SAM" id="SignalP"/>
    </source>
</evidence>
<protein>
    <submittedName>
        <fullName evidence="2">Uncharacterized protein</fullName>
    </submittedName>
</protein>
<proteinExistence type="predicted"/>
<name>A0A9D9ERL3_9BACT</name>
<reference evidence="2" key="2">
    <citation type="journal article" date="2021" name="PeerJ">
        <title>Extensive microbial diversity within the chicken gut microbiome revealed by metagenomics and culture.</title>
        <authorList>
            <person name="Gilroy R."/>
            <person name="Ravi A."/>
            <person name="Getino M."/>
            <person name="Pursley I."/>
            <person name="Horton D.L."/>
            <person name="Alikhan N.F."/>
            <person name="Baker D."/>
            <person name="Gharbi K."/>
            <person name="Hall N."/>
            <person name="Watson M."/>
            <person name="Adriaenssens E.M."/>
            <person name="Foster-Nyarko E."/>
            <person name="Jarju S."/>
            <person name="Secka A."/>
            <person name="Antonio M."/>
            <person name="Oren A."/>
            <person name="Chaudhuri R.R."/>
            <person name="La Ragione R."/>
            <person name="Hildebrand F."/>
            <person name="Pallen M.J."/>
        </authorList>
    </citation>
    <scope>NUCLEOTIDE SEQUENCE</scope>
    <source>
        <strain evidence="2">B1-20833</strain>
    </source>
</reference>
<organism evidence="2 3">
    <name type="scientific">Candidatus Cryptobacteroides intestinavium</name>
    <dbReference type="NCBI Taxonomy" id="2840766"/>
    <lineage>
        <taxon>Bacteria</taxon>
        <taxon>Pseudomonadati</taxon>
        <taxon>Bacteroidota</taxon>
        <taxon>Bacteroidia</taxon>
        <taxon>Bacteroidales</taxon>
        <taxon>Candidatus Cryptobacteroides</taxon>
    </lineage>
</organism>
<comment type="caution">
    <text evidence="2">The sequence shown here is derived from an EMBL/GenBank/DDBJ whole genome shotgun (WGS) entry which is preliminary data.</text>
</comment>
<evidence type="ECO:0000313" key="3">
    <source>
        <dbReference type="Proteomes" id="UP000823661"/>
    </source>
</evidence>
<keyword evidence="1" id="KW-0732">Signal</keyword>
<feature type="signal peptide" evidence="1">
    <location>
        <begin position="1"/>
        <end position="22"/>
    </location>
</feature>
<dbReference type="AlphaFoldDB" id="A0A9D9ERL3"/>